<keyword evidence="2" id="KW-0547">Nucleotide-binding</keyword>
<dbReference type="PRINTS" id="PR00315">
    <property type="entry name" value="ELONGATNFCT"/>
</dbReference>
<dbReference type="InterPro" id="IPR005225">
    <property type="entry name" value="Small_GTP-bd"/>
</dbReference>
<dbReference type="InterPro" id="IPR053905">
    <property type="entry name" value="EF-G-like_DII"/>
</dbReference>
<dbReference type="Gene3D" id="3.40.50.300">
    <property type="entry name" value="P-loop containing nucleotide triphosphate hydrolases"/>
    <property type="match status" value="1"/>
</dbReference>
<dbReference type="InterPro" id="IPR000640">
    <property type="entry name" value="EFG_V-like"/>
</dbReference>
<keyword evidence="5" id="KW-0046">Antibiotic resistance</keyword>
<evidence type="ECO:0000256" key="4">
    <source>
        <dbReference type="ARBA" id="ARBA00023134"/>
    </source>
</evidence>
<dbReference type="PROSITE" id="PS51722">
    <property type="entry name" value="G_TR_2"/>
    <property type="match status" value="1"/>
</dbReference>
<dbReference type="OrthoDB" id="9804431at2"/>
<evidence type="ECO:0000256" key="1">
    <source>
        <dbReference type="ARBA" id="ARBA00003987"/>
    </source>
</evidence>
<dbReference type="Pfam" id="PF03764">
    <property type="entry name" value="EFG_IV"/>
    <property type="match status" value="1"/>
</dbReference>
<gene>
    <name evidence="7" type="ORF">CBF35_06065</name>
</gene>
<dbReference type="CDD" id="cd03711">
    <property type="entry name" value="Tet_C"/>
    <property type="match status" value="1"/>
</dbReference>
<comment type="function">
    <text evidence="1">Abolishes the inhibitory effect of tetracyclin on protein synthesis by a non-covalent modification of the ribosomes.</text>
</comment>
<dbReference type="SUPFAM" id="SSF52540">
    <property type="entry name" value="P-loop containing nucleoside triphosphate hydrolases"/>
    <property type="match status" value="1"/>
</dbReference>
<reference evidence="7 8" key="1">
    <citation type="submission" date="2017-05" db="EMBL/GenBank/DDBJ databases">
        <title>Vagococcus spp. assemblies.</title>
        <authorList>
            <person name="Gulvik C.A."/>
        </authorList>
    </citation>
    <scope>NUCLEOTIDE SEQUENCE [LARGE SCALE GENOMIC DNA]</scope>
    <source>
        <strain evidence="7 8">NCFB 2777</strain>
    </source>
</reference>
<dbReference type="InterPro" id="IPR009000">
    <property type="entry name" value="Transl_B-barrel_sf"/>
</dbReference>
<dbReference type="InterPro" id="IPR035647">
    <property type="entry name" value="EFG_III/V"/>
</dbReference>
<dbReference type="GeneID" id="98567931"/>
<keyword evidence="8" id="KW-1185">Reference proteome</keyword>
<dbReference type="Pfam" id="PF00679">
    <property type="entry name" value="EFG_C"/>
    <property type="match status" value="1"/>
</dbReference>
<dbReference type="GO" id="GO:0046677">
    <property type="term" value="P:response to antibiotic"/>
    <property type="evidence" value="ECO:0007669"/>
    <property type="project" value="UniProtKB-KW"/>
</dbReference>
<organism evidence="7 8">
    <name type="scientific">Vagococcus salmoninarum</name>
    <dbReference type="NCBI Taxonomy" id="2739"/>
    <lineage>
        <taxon>Bacteria</taxon>
        <taxon>Bacillati</taxon>
        <taxon>Bacillota</taxon>
        <taxon>Bacilli</taxon>
        <taxon>Lactobacillales</taxon>
        <taxon>Enterococcaceae</taxon>
        <taxon>Vagococcus</taxon>
    </lineage>
</organism>
<dbReference type="Pfam" id="PF00009">
    <property type="entry name" value="GTP_EFTU"/>
    <property type="match status" value="1"/>
</dbReference>
<dbReference type="PANTHER" id="PTHR43261:SF1">
    <property type="entry name" value="RIBOSOME-RELEASING FACTOR 2, MITOCHONDRIAL"/>
    <property type="match status" value="1"/>
</dbReference>
<dbReference type="GO" id="GO:0032790">
    <property type="term" value="P:ribosome disassembly"/>
    <property type="evidence" value="ECO:0007669"/>
    <property type="project" value="TreeGrafter"/>
</dbReference>
<proteinExistence type="predicted"/>
<dbReference type="InterPro" id="IPR000795">
    <property type="entry name" value="T_Tr_GTP-bd_dom"/>
</dbReference>
<dbReference type="SUPFAM" id="SSF54980">
    <property type="entry name" value="EF-G C-terminal domain-like"/>
    <property type="match status" value="2"/>
</dbReference>
<dbReference type="InterPro" id="IPR035650">
    <property type="entry name" value="Tet_C"/>
</dbReference>
<dbReference type="InterPro" id="IPR005517">
    <property type="entry name" value="Transl_elong_EFG/EF2_IV"/>
</dbReference>
<name>A0A429ZS28_9ENTE</name>
<dbReference type="Proteomes" id="UP000287239">
    <property type="component" value="Unassembled WGS sequence"/>
</dbReference>
<sequence>MKRTIGIFAHVDAGKTTFSESLLYLSKQISQPGRVDNGNTVLDHNPLEKQRGITIFSDTALFSWGENDFQLIDTPGHPDFSAEMEQTIAVLDLAILLISATDGVQSHTLTLYRLLKQKQIPVYIFINKCDLPTADLTKSLLSISEQLTPDYYVINDITDFARTEYQEWLCQFDDDLLEAYFAESLTTDMVLTATKRLITAKTITLVGTGSALKHQGTESFLDLINETSPWPLISETAFTGHVYQINYDQQDQRVTYLKCLSGHLTKKMEILVNGQLEKINEIRLYHGSKYHLVETAQAGDLVGVTGLKHSTVGSTVGSTLGATTDQNYQPSLLPLLRASVVLNDSPLHEVLKSLKKIEEQMPRLNVSFEPLIQQISVQIMGKIQLEILKAILATDYDLDVDFAQAQVIYQESIQEPIMGYAHFEPLRHYAEVHLELLPSEDEQLTFSSEVSLEQLNLPAQNLIGASLNSRLQKGLLTGSPLTKIHFILKKGAMHLEHSSKGDIREATWRAIRQGLEKADNVLLEPWYAFEITLPTSSMGRVLTDIPRLHGQFEPPTILQDLAVITGIGPVATFIDYQEQLIAFTQGQGVMTLSYFDYLPCHNREEVIARIAYEKERDLEYTSSSVFLKGPAGFEVKWFDVEKYLHL</sequence>
<evidence type="ECO:0000256" key="3">
    <source>
        <dbReference type="ARBA" id="ARBA00022917"/>
    </source>
</evidence>
<dbReference type="InterPro" id="IPR020568">
    <property type="entry name" value="Ribosomal_Su5_D2-typ_SF"/>
</dbReference>
<dbReference type="SUPFAM" id="SSF50447">
    <property type="entry name" value="Translation proteins"/>
    <property type="match status" value="1"/>
</dbReference>
<dbReference type="Pfam" id="PF22042">
    <property type="entry name" value="EF-G_D2"/>
    <property type="match status" value="1"/>
</dbReference>
<dbReference type="EMBL" id="NGJU01000007">
    <property type="protein sequence ID" value="RST96473.1"/>
    <property type="molecule type" value="Genomic_DNA"/>
</dbReference>
<dbReference type="InterPro" id="IPR027417">
    <property type="entry name" value="P-loop_NTPase"/>
</dbReference>
<dbReference type="GO" id="GO:0005525">
    <property type="term" value="F:GTP binding"/>
    <property type="evidence" value="ECO:0007669"/>
    <property type="project" value="UniProtKB-KW"/>
</dbReference>
<evidence type="ECO:0000256" key="2">
    <source>
        <dbReference type="ARBA" id="ARBA00022741"/>
    </source>
</evidence>
<evidence type="ECO:0000259" key="6">
    <source>
        <dbReference type="PROSITE" id="PS51722"/>
    </source>
</evidence>
<feature type="domain" description="Tr-type G" evidence="6">
    <location>
        <begin position="1"/>
        <end position="232"/>
    </location>
</feature>
<dbReference type="GO" id="GO:0003924">
    <property type="term" value="F:GTPase activity"/>
    <property type="evidence" value="ECO:0007669"/>
    <property type="project" value="InterPro"/>
</dbReference>
<dbReference type="SMART" id="SM00889">
    <property type="entry name" value="EFG_IV"/>
    <property type="match status" value="1"/>
</dbReference>
<dbReference type="Gene3D" id="2.40.30.10">
    <property type="entry name" value="Translation factors"/>
    <property type="match status" value="1"/>
</dbReference>
<dbReference type="RefSeq" id="WP_126779123.1">
    <property type="nucleotide sequence ID" value="NZ_NGJU01000007.1"/>
</dbReference>
<dbReference type="Gene3D" id="3.30.230.10">
    <property type="match status" value="1"/>
</dbReference>
<comment type="caution">
    <text evidence="7">The sequence shown here is derived from an EMBL/GenBank/DDBJ whole genome shotgun (WGS) entry which is preliminary data.</text>
</comment>
<protein>
    <recommendedName>
        <fullName evidence="6">Tr-type G domain-containing protein</fullName>
    </recommendedName>
</protein>
<dbReference type="NCBIfam" id="TIGR00231">
    <property type="entry name" value="small_GTP"/>
    <property type="match status" value="1"/>
</dbReference>
<dbReference type="Gene3D" id="3.30.70.240">
    <property type="match status" value="1"/>
</dbReference>
<dbReference type="SMART" id="SM00838">
    <property type="entry name" value="EFG_C"/>
    <property type="match status" value="1"/>
</dbReference>
<evidence type="ECO:0000313" key="7">
    <source>
        <dbReference type="EMBL" id="RST96473.1"/>
    </source>
</evidence>
<evidence type="ECO:0000313" key="8">
    <source>
        <dbReference type="Proteomes" id="UP000287239"/>
    </source>
</evidence>
<dbReference type="Gene3D" id="3.30.70.870">
    <property type="entry name" value="Elongation Factor G (Translational Gtpase), domain 3"/>
    <property type="match status" value="1"/>
</dbReference>
<dbReference type="GO" id="GO:0006412">
    <property type="term" value="P:translation"/>
    <property type="evidence" value="ECO:0007669"/>
    <property type="project" value="UniProtKB-KW"/>
</dbReference>
<keyword evidence="4" id="KW-0342">GTP-binding</keyword>
<keyword evidence="3" id="KW-0648">Protein biosynthesis</keyword>
<dbReference type="InterPro" id="IPR014721">
    <property type="entry name" value="Ribsml_uS5_D2-typ_fold_subgr"/>
</dbReference>
<dbReference type="PANTHER" id="PTHR43261">
    <property type="entry name" value="TRANSLATION ELONGATION FACTOR G-RELATED"/>
    <property type="match status" value="1"/>
</dbReference>
<dbReference type="SUPFAM" id="SSF54211">
    <property type="entry name" value="Ribosomal protein S5 domain 2-like"/>
    <property type="match status" value="1"/>
</dbReference>
<evidence type="ECO:0000256" key="5">
    <source>
        <dbReference type="ARBA" id="ARBA00023251"/>
    </source>
</evidence>
<accession>A0A429ZS28</accession>
<dbReference type="AlphaFoldDB" id="A0A429ZS28"/>